<evidence type="ECO:0000256" key="5">
    <source>
        <dbReference type="ARBA" id="ARBA00022989"/>
    </source>
</evidence>
<evidence type="ECO:0000256" key="12">
    <source>
        <dbReference type="SAM" id="Phobius"/>
    </source>
</evidence>
<evidence type="ECO:0000256" key="1">
    <source>
        <dbReference type="ARBA" id="ARBA00004651"/>
    </source>
</evidence>
<protein>
    <submittedName>
        <fullName evidence="15">Uncharacterized protein LOC107272267</fullName>
    </submittedName>
</protein>
<proteinExistence type="predicted"/>
<dbReference type="KEGG" id="ccin:107272267"/>
<feature type="domain" description="Ionotropic glutamate receptor L-glutamate and glycine-binding" evidence="13">
    <location>
        <begin position="65"/>
        <end position="175"/>
    </location>
</feature>
<dbReference type="PANTHER" id="PTHR42643:SF24">
    <property type="entry name" value="IONOTROPIC RECEPTOR 60A"/>
    <property type="match status" value="1"/>
</dbReference>
<keyword evidence="3" id="KW-1003">Cell membrane</keyword>
<evidence type="ECO:0000256" key="4">
    <source>
        <dbReference type="ARBA" id="ARBA00022692"/>
    </source>
</evidence>
<dbReference type="SUPFAM" id="SSF53850">
    <property type="entry name" value="Periplasmic binding protein-like II"/>
    <property type="match status" value="1"/>
</dbReference>
<dbReference type="AlphaFoldDB" id="A0AAJ7W5L7"/>
<dbReference type="RefSeq" id="XP_024945379.1">
    <property type="nucleotide sequence ID" value="XM_025089611.1"/>
</dbReference>
<evidence type="ECO:0000256" key="9">
    <source>
        <dbReference type="ARBA" id="ARBA00023180"/>
    </source>
</evidence>
<comment type="subcellular location">
    <subcellularLocation>
        <location evidence="1">Cell membrane</location>
        <topology evidence="1">Multi-pass membrane protein</topology>
    </subcellularLocation>
</comment>
<keyword evidence="4 12" id="KW-0812">Transmembrane</keyword>
<dbReference type="Gene3D" id="3.40.190.10">
    <property type="entry name" value="Periplasmic binding protein-like II"/>
    <property type="match status" value="1"/>
</dbReference>
<evidence type="ECO:0000256" key="11">
    <source>
        <dbReference type="ARBA" id="ARBA00023303"/>
    </source>
</evidence>
<dbReference type="Proteomes" id="UP000694920">
    <property type="component" value="Unplaced"/>
</dbReference>
<keyword evidence="2" id="KW-0813">Transport</keyword>
<evidence type="ECO:0000256" key="7">
    <source>
        <dbReference type="ARBA" id="ARBA00023136"/>
    </source>
</evidence>
<evidence type="ECO:0000259" key="13">
    <source>
        <dbReference type="Pfam" id="PF10613"/>
    </source>
</evidence>
<keyword evidence="10" id="KW-1071">Ligand-gated ion channel</keyword>
<name>A0AAJ7W5L7_CEPCN</name>
<keyword evidence="5 12" id="KW-1133">Transmembrane helix</keyword>
<evidence type="ECO:0000256" key="10">
    <source>
        <dbReference type="ARBA" id="ARBA00023286"/>
    </source>
</evidence>
<evidence type="ECO:0000313" key="14">
    <source>
        <dbReference type="Proteomes" id="UP000694920"/>
    </source>
</evidence>
<organism evidence="14 15">
    <name type="scientific">Cephus cinctus</name>
    <name type="common">Wheat stem sawfly</name>
    <dbReference type="NCBI Taxonomy" id="211228"/>
    <lineage>
        <taxon>Eukaryota</taxon>
        <taxon>Metazoa</taxon>
        <taxon>Ecdysozoa</taxon>
        <taxon>Arthropoda</taxon>
        <taxon>Hexapoda</taxon>
        <taxon>Insecta</taxon>
        <taxon>Pterygota</taxon>
        <taxon>Neoptera</taxon>
        <taxon>Endopterygota</taxon>
        <taxon>Hymenoptera</taxon>
        <taxon>Cephoidea</taxon>
        <taxon>Cephidae</taxon>
        <taxon>Cephus</taxon>
    </lineage>
</organism>
<keyword evidence="7 12" id="KW-0472">Membrane</keyword>
<gene>
    <name evidence="15" type="primary">LOC107272267</name>
</gene>
<keyword evidence="9" id="KW-0325">Glycoprotein</keyword>
<sequence>MADLLRELQGPRAYRLVILTLTLVNGCHVSLHTYDHFTRIYSSFSEINNITIFPNNIRKLNGFKLKVAAAHNPPYVYLDRDKTTGQANNMDGPDIQMINIISKQLDLDIEFLPRFNELFNGKSSNGKPIGVVVELFEHKHDLTANSIYIHTYNEQFSRFAEMTRPYNYATLSVMILSNGAVSVVNSFVGVKELTIVCCCLLAAIWLGLSVVPRDHPATGILKTLGSLLGSGVPLYPKWWSAKLSLMSFTVLFAIMSTDLQSLLTSSLIYEIVPNDIKTLRELESNEYSLLLGEGHYNMCFGHNHEQNNHSNYYTRLQARAKILENKQLCVQRLLEGGKNGKIGCVIETYIGLWFIKKFSELVIVEETLLTHWKGFVFFKGYYALPMVNKVLSILTENGITNKIIGDYVGIRRKVIPKNVTYRLTLKNFYNTIYVIVILYAISIIVFLIEILIGRYTKI</sequence>
<dbReference type="InterPro" id="IPR052192">
    <property type="entry name" value="Insect_Ionotropic_Sensory_Rcpt"/>
</dbReference>
<evidence type="ECO:0000256" key="6">
    <source>
        <dbReference type="ARBA" id="ARBA00023065"/>
    </source>
</evidence>
<keyword evidence="14" id="KW-1185">Reference proteome</keyword>
<accession>A0AAJ7W5L7</accession>
<dbReference type="PANTHER" id="PTHR42643">
    <property type="entry name" value="IONOTROPIC RECEPTOR 20A-RELATED"/>
    <property type="match status" value="1"/>
</dbReference>
<evidence type="ECO:0000256" key="2">
    <source>
        <dbReference type="ARBA" id="ARBA00022448"/>
    </source>
</evidence>
<feature type="transmembrane region" description="Helical" evidence="12">
    <location>
        <begin position="432"/>
        <end position="452"/>
    </location>
</feature>
<dbReference type="GO" id="GO:0015276">
    <property type="term" value="F:ligand-gated monoatomic ion channel activity"/>
    <property type="evidence" value="ECO:0007669"/>
    <property type="project" value="InterPro"/>
</dbReference>
<keyword evidence="8" id="KW-0675">Receptor</keyword>
<dbReference type="GeneID" id="107272267"/>
<keyword evidence="6" id="KW-0406">Ion transport</keyword>
<evidence type="ECO:0000313" key="15">
    <source>
        <dbReference type="RefSeq" id="XP_024945379.1"/>
    </source>
</evidence>
<dbReference type="InterPro" id="IPR019594">
    <property type="entry name" value="Glu/Gly-bd"/>
</dbReference>
<evidence type="ECO:0000256" key="3">
    <source>
        <dbReference type="ARBA" id="ARBA00022475"/>
    </source>
</evidence>
<dbReference type="GO" id="GO:0005886">
    <property type="term" value="C:plasma membrane"/>
    <property type="evidence" value="ECO:0007669"/>
    <property type="project" value="UniProtKB-SubCell"/>
</dbReference>
<evidence type="ECO:0000256" key="8">
    <source>
        <dbReference type="ARBA" id="ARBA00023170"/>
    </source>
</evidence>
<reference evidence="15" key="1">
    <citation type="submission" date="2025-08" db="UniProtKB">
        <authorList>
            <consortium name="RefSeq"/>
        </authorList>
    </citation>
    <scope>IDENTIFICATION</scope>
</reference>
<keyword evidence="11" id="KW-0407">Ion channel</keyword>
<dbReference type="Pfam" id="PF10613">
    <property type="entry name" value="Lig_chan-Glu_bd"/>
    <property type="match status" value="1"/>
</dbReference>